<dbReference type="RefSeq" id="WP_167856539.1">
    <property type="nucleotide sequence ID" value="NZ_SRMB01000005.1"/>
</dbReference>
<evidence type="ECO:0000313" key="3">
    <source>
        <dbReference type="Proteomes" id="UP000298471"/>
    </source>
</evidence>
<keyword evidence="1" id="KW-1133">Transmembrane helix</keyword>
<accession>A0A4Z0Q1L4</accession>
<reference evidence="2 3" key="1">
    <citation type="submission" date="2019-04" db="EMBL/GenBank/DDBJ databases">
        <authorList>
            <person name="Feng G."/>
            <person name="Zhang J."/>
            <person name="Zhu H."/>
        </authorList>
    </citation>
    <scope>NUCLEOTIDE SEQUENCE [LARGE SCALE GENOMIC DNA]</scope>
    <source>
        <strain evidence="2 3">9PBR-1</strain>
    </source>
</reference>
<comment type="caution">
    <text evidence="2">The sequence shown here is derived from an EMBL/GenBank/DDBJ whole genome shotgun (WGS) entry which is preliminary data.</text>
</comment>
<proteinExistence type="predicted"/>
<evidence type="ECO:0000256" key="1">
    <source>
        <dbReference type="SAM" id="Phobius"/>
    </source>
</evidence>
<keyword evidence="1" id="KW-0472">Membrane</keyword>
<keyword evidence="1" id="KW-0812">Transmembrane</keyword>
<keyword evidence="3" id="KW-1185">Reference proteome</keyword>
<organism evidence="2 3">
    <name type="scientific">Hymenobacter metallicola</name>
    <dbReference type="NCBI Taxonomy" id="2563114"/>
    <lineage>
        <taxon>Bacteria</taxon>
        <taxon>Pseudomonadati</taxon>
        <taxon>Bacteroidota</taxon>
        <taxon>Cytophagia</taxon>
        <taxon>Cytophagales</taxon>
        <taxon>Hymenobacteraceae</taxon>
        <taxon>Hymenobacter</taxon>
    </lineage>
</organism>
<feature type="transmembrane region" description="Helical" evidence="1">
    <location>
        <begin position="69"/>
        <end position="92"/>
    </location>
</feature>
<gene>
    <name evidence="2" type="ORF">E5K02_22185</name>
</gene>
<feature type="transmembrane region" description="Helical" evidence="1">
    <location>
        <begin position="12"/>
        <end position="35"/>
    </location>
</feature>
<name>A0A4Z0Q1L4_9BACT</name>
<sequence length="101" mass="11242">MNRPQPVRPPQFITLLGKVMNVLLALVCATATIWAGRLFMVRQGLPYDAAGQYVNPQTGIIYDDNIVRVALGLTLLFGALTLLLLLTAYKLYRASPRRKAR</sequence>
<dbReference type="Proteomes" id="UP000298471">
    <property type="component" value="Unassembled WGS sequence"/>
</dbReference>
<evidence type="ECO:0000313" key="2">
    <source>
        <dbReference type="EMBL" id="TGE23063.1"/>
    </source>
</evidence>
<dbReference type="AlphaFoldDB" id="A0A4Z0Q1L4"/>
<protein>
    <submittedName>
        <fullName evidence="2">Uncharacterized protein</fullName>
    </submittedName>
</protein>
<dbReference type="EMBL" id="SRMB01000005">
    <property type="protein sequence ID" value="TGE23063.1"/>
    <property type="molecule type" value="Genomic_DNA"/>
</dbReference>